<dbReference type="PANTHER" id="PTHR24220">
    <property type="entry name" value="IMPORT ATP-BINDING PROTEIN"/>
    <property type="match status" value="1"/>
</dbReference>
<evidence type="ECO:0000313" key="11">
    <source>
        <dbReference type="EMBL" id="OYQ09949.1"/>
    </source>
</evidence>
<dbReference type="SUPFAM" id="SSF52540">
    <property type="entry name" value="P-loop containing nucleoside triphosphate hydrolases"/>
    <property type="match status" value="1"/>
</dbReference>
<evidence type="ECO:0000256" key="1">
    <source>
        <dbReference type="ARBA" id="ARBA00022448"/>
    </source>
</evidence>
<keyword evidence="6" id="KW-0812">Transmembrane</keyword>
<dbReference type="GO" id="GO:0022857">
    <property type="term" value="F:transmembrane transporter activity"/>
    <property type="evidence" value="ECO:0007669"/>
    <property type="project" value="UniProtKB-ARBA"/>
</dbReference>
<dbReference type="Pfam" id="PF00005">
    <property type="entry name" value="ABC_tran"/>
    <property type="match status" value="1"/>
</dbReference>
<dbReference type="GO" id="GO:0005886">
    <property type="term" value="C:plasma membrane"/>
    <property type="evidence" value="ECO:0007669"/>
    <property type="project" value="TreeGrafter"/>
</dbReference>
<reference evidence="11 12" key="1">
    <citation type="submission" date="2017-04" db="EMBL/GenBank/DDBJ databases">
        <title>Genome Announcement: Closed genomes of Ralstonia solanacearum strains K60, UW551, and UW700.</title>
        <authorList>
            <person name="Hayes M."/>
            <person name="Macintyre A.M."/>
            <person name="Allen C."/>
        </authorList>
    </citation>
    <scope>NUCLEOTIDE SEQUENCE [LARGE SCALE GENOMIC DNA]</scope>
    <source>
        <strain evidence="11 12">UW25</strain>
    </source>
</reference>
<proteinExistence type="inferred from homology"/>
<evidence type="ECO:0000259" key="10">
    <source>
        <dbReference type="PROSITE" id="PS50893"/>
    </source>
</evidence>
<dbReference type="GO" id="GO:0016887">
    <property type="term" value="F:ATP hydrolysis activity"/>
    <property type="evidence" value="ECO:0007669"/>
    <property type="project" value="InterPro"/>
</dbReference>
<dbReference type="InterPro" id="IPR017911">
    <property type="entry name" value="MacB-like_ATP-bd"/>
</dbReference>
<dbReference type="GO" id="GO:0005524">
    <property type="term" value="F:ATP binding"/>
    <property type="evidence" value="ECO:0007669"/>
    <property type="project" value="UniProtKB-KW"/>
</dbReference>
<keyword evidence="3" id="KW-0997">Cell inner membrane</keyword>
<dbReference type="PROSITE" id="PS50893">
    <property type="entry name" value="ABC_TRANSPORTER_2"/>
    <property type="match status" value="1"/>
</dbReference>
<dbReference type="Gene3D" id="3.40.50.300">
    <property type="entry name" value="P-loop containing nucleotide triphosphate hydrolases"/>
    <property type="match status" value="1"/>
</dbReference>
<protein>
    <submittedName>
        <fullName evidence="11">Macrolide ABC transporter ATP-binding protein</fullName>
    </submittedName>
</protein>
<keyword evidence="5 11" id="KW-0067">ATP-binding</keyword>
<keyword evidence="6" id="KW-0472">Membrane</keyword>
<evidence type="ECO:0000256" key="7">
    <source>
        <dbReference type="ARBA" id="ARBA00023251"/>
    </source>
</evidence>
<dbReference type="PROSITE" id="PS00211">
    <property type="entry name" value="ABC_TRANSPORTER_1"/>
    <property type="match status" value="1"/>
</dbReference>
<name>A0AAP7ZIY0_RALSL</name>
<keyword evidence="1" id="KW-0813">Transport</keyword>
<evidence type="ECO:0000256" key="5">
    <source>
        <dbReference type="ARBA" id="ARBA00022840"/>
    </source>
</evidence>
<comment type="similarity">
    <text evidence="8">Belongs to the ABC transporter superfamily. Macrolide exporter (TC 3.A.1.122) family.</text>
</comment>
<dbReference type="GO" id="GO:0046677">
    <property type="term" value="P:response to antibiotic"/>
    <property type="evidence" value="ECO:0007669"/>
    <property type="project" value="UniProtKB-KW"/>
</dbReference>
<sequence length="266" mass="28406">MADPLTPDASRARSDRPPAGLLIELRQVTRAFQVAGEPVMAVRGIDLQVRSGEVLAIVGPSGSGKSTMMNLIGLLDTPTSGQYRLAGVDTQTLSSQEKSRLRNQDIGFVFQQFHLLPSLTALQNAQLPLLYRGLSQRASLEAARAALAAVGLEHRLSHHPSELSGGERQRVAIARAMAGQPRLLLADEPTGALDSATGARVLDLLRDITATRGTALLMITHDMAIARQLPRQVEMRDGRIRGVAQPDDAAADPAWRLPGSRAGVPA</sequence>
<dbReference type="RefSeq" id="WP_094395542.1">
    <property type="nucleotide sequence ID" value="NZ_NCTK01000002.1"/>
</dbReference>
<dbReference type="GO" id="GO:0098796">
    <property type="term" value="C:membrane protein complex"/>
    <property type="evidence" value="ECO:0007669"/>
    <property type="project" value="UniProtKB-ARBA"/>
</dbReference>
<dbReference type="FunFam" id="3.40.50.300:FF:000032">
    <property type="entry name" value="Export ABC transporter ATP-binding protein"/>
    <property type="match status" value="1"/>
</dbReference>
<gene>
    <name evidence="11" type="ORF">B7R77_24425</name>
</gene>
<dbReference type="InterPro" id="IPR027417">
    <property type="entry name" value="P-loop_NTPase"/>
</dbReference>
<evidence type="ECO:0000256" key="8">
    <source>
        <dbReference type="ARBA" id="ARBA00038388"/>
    </source>
</evidence>
<dbReference type="PANTHER" id="PTHR24220:SF648">
    <property type="entry name" value="ABC TRANSPORTER ATP-BINDING PROTEIN YTRE"/>
    <property type="match status" value="1"/>
</dbReference>
<evidence type="ECO:0000256" key="3">
    <source>
        <dbReference type="ARBA" id="ARBA00022519"/>
    </source>
</evidence>
<dbReference type="InterPro" id="IPR003439">
    <property type="entry name" value="ABC_transporter-like_ATP-bd"/>
</dbReference>
<dbReference type="Proteomes" id="UP000216164">
    <property type="component" value="Unassembled WGS sequence"/>
</dbReference>
<evidence type="ECO:0000313" key="12">
    <source>
        <dbReference type="Proteomes" id="UP000216164"/>
    </source>
</evidence>
<feature type="domain" description="ABC transporter" evidence="10">
    <location>
        <begin position="23"/>
        <end position="262"/>
    </location>
</feature>
<keyword evidence="4" id="KW-0547">Nucleotide-binding</keyword>
<dbReference type="InterPro" id="IPR003593">
    <property type="entry name" value="AAA+_ATPase"/>
</dbReference>
<feature type="compositionally biased region" description="Low complexity" evidence="9">
    <location>
        <begin position="244"/>
        <end position="254"/>
    </location>
</feature>
<evidence type="ECO:0000256" key="6">
    <source>
        <dbReference type="ARBA" id="ARBA00022989"/>
    </source>
</evidence>
<dbReference type="AlphaFoldDB" id="A0AAP7ZIY0"/>
<feature type="region of interest" description="Disordered" evidence="9">
    <location>
        <begin position="243"/>
        <end position="266"/>
    </location>
</feature>
<keyword evidence="2" id="KW-1003">Cell membrane</keyword>
<evidence type="ECO:0000256" key="4">
    <source>
        <dbReference type="ARBA" id="ARBA00022741"/>
    </source>
</evidence>
<organism evidence="11 12">
    <name type="scientific">Ralstonia solanacearum K60</name>
    <dbReference type="NCBI Taxonomy" id="1091042"/>
    <lineage>
        <taxon>Bacteria</taxon>
        <taxon>Pseudomonadati</taxon>
        <taxon>Pseudomonadota</taxon>
        <taxon>Betaproteobacteria</taxon>
        <taxon>Burkholderiales</taxon>
        <taxon>Burkholderiaceae</taxon>
        <taxon>Ralstonia</taxon>
        <taxon>Ralstonia solanacearum species complex</taxon>
    </lineage>
</organism>
<dbReference type="EMBL" id="NCTK01000002">
    <property type="protein sequence ID" value="OYQ09949.1"/>
    <property type="molecule type" value="Genomic_DNA"/>
</dbReference>
<keyword evidence="6" id="KW-1133">Transmembrane helix</keyword>
<dbReference type="CDD" id="cd03255">
    <property type="entry name" value="ABC_MJ0796_LolCDE_FtsE"/>
    <property type="match status" value="1"/>
</dbReference>
<dbReference type="SMART" id="SM00382">
    <property type="entry name" value="AAA"/>
    <property type="match status" value="1"/>
</dbReference>
<dbReference type="InterPro" id="IPR015854">
    <property type="entry name" value="ABC_transpr_LolD-like"/>
</dbReference>
<accession>A0AAP7ZIY0</accession>
<evidence type="ECO:0000256" key="2">
    <source>
        <dbReference type="ARBA" id="ARBA00022475"/>
    </source>
</evidence>
<evidence type="ECO:0000256" key="9">
    <source>
        <dbReference type="SAM" id="MobiDB-lite"/>
    </source>
</evidence>
<keyword evidence="7" id="KW-0046">Antibiotic resistance</keyword>
<comment type="caution">
    <text evidence="11">The sequence shown here is derived from an EMBL/GenBank/DDBJ whole genome shotgun (WGS) entry which is preliminary data.</text>
</comment>
<dbReference type="InterPro" id="IPR017871">
    <property type="entry name" value="ABC_transporter-like_CS"/>
</dbReference>